<keyword evidence="2" id="KW-1185">Reference proteome</keyword>
<organism evidence="1 2">
    <name type="scientific">Araneus ventricosus</name>
    <name type="common">Orbweaver spider</name>
    <name type="synonym">Epeira ventricosa</name>
    <dbReference type="NCBI Taxonomy" id="182803"/>
    <lineage>
        <taxon>Eukaryota</taxon>
        <taxon>Metazoa</taxon>
        <taxon>Ecdysozoa</taxon>
        <taxon>Arthropoda</taxon>
        <taxon>Chelicerata</taxon>
        <taxon>Arachnida</taxon>
        <taxon>Araneae</taxon>
        <taxon>Araneomorphae</taxon>
        <taxon>Entelegynae</taxon>
        <taxon>Araneoidea</taxon>
        <taxon>Araneidae</taxon>
        <taxon>Araneus</taxon>
    </lineage>
</organism>
<reference evidence="1 2" key="1">
    <citation type="journal article" date="2019" name="Sci. Rep.">
        <title>Orb-weaving spider Araneus ventricosus genome elucidates the spidroin gene catalogue.</title>
        <authorList>
            <person name="Kono N."/>
            <person name="Nakamura H."/>
            <person name="Ohtoshi R."/>
            <person name="Moran D.A.P."/>
            <person name="Shinohara A."/>
            <person name="Yoshida Y."/>
            <person name="Fujiwara M."/>
            <person name="Mori M."/>
            <person name="Tomita M."/>
            <person name="Arakawa K."/>
        </authorList>
    </citation>
    <scope>NUCLEOTIDE SEQUENCE [LARGE SCALE GENOMIC DNA]</scope>
</reference>
<evidence type="ECO:0000313" key="2">
    <source>
        <dbReference type="Proteomes" id="UP000499080"/>
    </source>
</evidence>
<proteinExistence type="predicted"/>
<dbReference type="OrthoDB" id="6422873at2759"/>
<sequence>MPAGCYLQAFADDLILVVRGRSKGDIETCAQIALDKLIAWADGHKLQFNCTKTTLLPVTFGGRLSLADPPRVSMMGHEVQVVSNFRYLGVWWDSSLTFTVHFNKVRSRVDLLSYRISMVAERFYSRRGRLFLRLYKGALEPFILYGHGAWGYRLRLQRIRTSLNSIQRKPLLRITRAYRTVSTVTLQVLAGVMPLDLKAKGVFATFLVSVARVNARIGTVTLRSADYLRRFNYTEVHPRSWHSIPYTSQEPTGFDFELFSDGSKDADRVGSSLVVFYHGTEIHHEECRLSDHASVFQAESHGLRMALTYVATLRSWVPQGHTFFRCDGLHDPEVP</sequence>
<gene>
    <name evidence="1" type="ORF">AVEN_84929_1</name>
</gene>
<comment type="caution">
    <text evidence="1">The sequence shown here is derived from an EMBL/GenBank/DDBJ whole genome shotgun (WGS) entry which is preliminary data.</text>
</comment>
<name>A0A4Y2BYA3_ARAVE</name>
<evidence type="ECO:0000313" key="1">
    <source>
        <dbReference type="EMBL" id="GBL97221.1"/>
    </source>
</evidence>
<evidence type="ECO:0008006" key="3">
    <source>
        <dbReference type="Google" id="ProtNLM"/>
    </source>
</evidence>
<protein>
    <recommendedName>
        <fullName evidence="3">Reverse transcriptase domain-containing protein</fullName>
    </recommendedName>
</protein>
<dbReference type="EMBL" id="BGPR01000128">
    <property type="protein sequence ID" value="GBL97221.1"/>
    <property type="molecule type" value="Genomic_DNA"/>
</dbReference>
<dbReference type="Proteomes" id="UP000499080">
    <property type="component" value="Unassembled WGS sequence"/>
</dbReference>
<accession>A0A4Y2BYA3</accession>
<dbReference type="AlphaFoldDB" id="A0A4Y2BYA3"/>